<keyword evidence="9" id="KW-1185">Reference proteome</keyword>
<evidence type="ECO:0000313" key="8">
    <source>
        <dbReference type="EMBL" id="SKA34932.1"/>
    </source>
</evidence>
<dbReference type="AlphaFoldDB" id="A0A1T4T3A5"/>
<dbReference type="InterPro" id="IPR011611">
    <property type="entry name" value="PfkB_dom"/>
</dbReference>
<evidence type="ECO:0000256" key="1">
    <source>
        <dbReference type="ARBA" id="ARBA00010688"/>
    </source>
</evidence>
<gene>
    <name evidence="8" type="ORF">SAMN02745126_05581</name>
</gene>
<dbReference type="CDD" id="cd01164">
    <property type="entry name" value="FruK_PfkB_like"/>
    <property type="match status" value="1"/>
</dbReference>
<dbReference type="RefSeq" id="WP_085937313.1">
    <property type="nucleotide sequence ID" value="NZ_FUWJ01000012.1"/>
</dbReference>
<dbReference type="InterPro" id="IPR017583">
    <property type="entry name" value="Tagatose/fructose_Pkinase"/>
</dbReference>
<dbReference type="InterPro" id="IPR002173">
    <property type="entry name" value="Carboh/pur_kinase_PfkB_CS"/>
</dbReference>
<keyword evidence="4 8" id="KW-0418">Kinase</keyword>
<keyword evidence="3" id="KW-0547">Nucleotide-binding</keyword>
<dbReference type="GO" id="GO:0005524">
    <property type="term" value="F:ATP binding"/>
    <property type="evidence" value="ECO:0007669"/>
    <property type="project" value="UniProtKB-KW"/>
</dbReference>
<evidence type="ECO:0000256" key="3">
    <source>
        <dbReference type="ARBA" id="ARBA00022741"/>
    </source>
</evidence>
<dbReference type="PANTHER" id="PTHR46566">
    <property type="entry name" value="1-PHOSPHOFRUCTOKINASE-RELATED"/>
    <property type="match status" value="1"/>
</dbReference>
<evidence type="ECO:0000313" key="9">
    <source>
        <dbReference type="Proteomes" id="UP000190092"/>
    </source>
</evidence>
<comment type="similarity">
    <text evidence="1 6">Belongs to the carbohydrate kinase PfkB family.</text>
</comment>
<dbReference type="EMBL" id="FUWJ01000012">
    <property type="protein sequence ID" value="SKA34932.1"/>
    <property type="molecule type" value="Genomic_DNA"/>
</dbReference>
<accession>A0A1T4T3A5</accession>
<evidence type="ECO:0000256" key="4">
    <source>
        <dbReference type="ARBA" id="ARBA00022777"/>
    </source>
</evidence>
<protein>
    <recommendedName>
        <fullName evidence="6">Phosphofructokinase</fullName>
    </recommendedName>
</protein>
<dbReference type="NCBIfam" id="TIGR03168">
    <property type="entry name" value="1-PFK"/>
    <property type="match status" value="1"/>
</dbReference>
<proteinExistence type="inferred from homology"/>
<name>A0A1T4T3A5_9HYPH</name>
<dbReference type="STRING" id="225324.SAMN02745126_05581"/>
<dbReference type="SUPFAM" id="SSF53613">
    <property type="entry name" value="Ribokinase-like"/>
    <property type="match status" value="1"/>
</dbReference>
<evidence type="ECO:0000259" key="7">
    <source>
        <dbReference type="Pfam" id="PF00294"/>
    </source>
</evidence>
<dbReference type="Proteomes" id="UP000190092">
    <property type="component" value="Unassembled WGS sequence"/>
</dbReference>
<dbReference type="GO" id="GO:0005829">
    <property type="term" value="C:cytosol"/>
    <property type="evidence" value="ECO:0007669"/>
    <property type="project" value="TreeGrafter"/>
</dbReference>
<sequence>MSGLIATLTVNPALDIAAQATSVRPGHKTRTFGERYDPGGGGINVARVVTQLGGKALAILCSGGVTGRYIEDMLSTAHVPTRSIRIDGVTRISVTVRDQSNALEYRFVPQGPELTAKDCANILNVLGELEASWLVASGSLPPGVPSSFYREVARIAAERGMRFALDTSGGALAAALGSGIDLLKPSLSEFESILDEKARTLMSRKDQAVALVRSGAARMIALTLGSAGAILATEEGAVELPAIPAAERTGVGAGDSFLAGLVLGLSAGWSSETALRLALACGAVAVRSTGTAQVDRAGVEALVGPVPCG</sequence>
<dbReference type="PIRSF" id="PIRSF000535">
    <property type="entry name" value="1PFK/6PFK/LacC"/>
    <property type="match status" value="1"/>
</dbReference>
<dbReference type="PANTHER" id="PTHR46566:SF2">
    <property type="entry name" value="ATP-DEPENDENT 6-PHOSPHOFRUCTOKINASE ISOZYME 2"/>
    <property type="match status" value="1"/>
</dbReference>
<reference evidence="9" key="1">
    <citation type="submission" date="2017-02" db="EMBL/GenBank/DDBJ databases">
        <authorList>
            <person name="Varghese N."/>
            <person name="Submissions S."/>
        </authorList>
    </citation>
    <scope>NUCLEOTIDE SEQUENCE [LARGE SCALE GENOMIC DNA]</scope>
    <source>
        <strain evidence="9">ATCC 27094</strain>
    </source>
</reference>
<dbReference type="Pfam" id="PF00294">
    <property type="entry name" value="PfkB"/>
    <property type="match status" value="1"/>
</dbReference>
<organism evidence="8 9">
    <name type="scientific">Enhydrobacter aerosaccus</name>
    <dbReference type="NCBI Taxonomy" id="225324"/>
    <lineage>
        <taxon>Bacteria</taxon>
        <taxon>Pseudomonadati</taxon>
        <taxon>Pseudomonadota</taxon>
        <taxon>Alphaproteobacteria</taxon>
        <taxon>Hyphomicrobiales</taxon>
        <taxon>Enhydrobacter</taxon>
    </lineage>
</organism>
<dbReference type="GO" id="GO:0003872">
    <property type="term" value="F:6-phosphofructokinase activity"/>
    <property type="evidence" value="ECO:0007669"/>
    <property type="project" value="TreeGrafter"/>
</dbReference>
<keyword evidence="5" id="KW-0067">ATP-binding</keyword>
<evidence type="ECO:0000256" key="5">
    <source>
        <dbReference type="ARBA" id="ARBA00022840"/>
    </source>
</evidence>
<feature type="domain" description="Carbohydrate kinase PfkB" evidence="7">
    <location>
        <begin position="30"/>
        <end position="292"/>
    </location>
</feature>
<evidence type="ECO:0000256" key="6">
    <source>
        <dbReference type="PIRNR" id="PIRNR000535"/>
    </source>
</evidence>
<evidence type="ECO:0000256" key="2">
    <source>
        <dbReference type="ARBA" id="ARBA00022679"/>
    </source>
</evidence>
<dbReference type="PROSITE" id="PS00583">
    <property type="entry name" value="PFKB_KINASES_1"/>
    <property type="match status" value="1"/>
</dbReference>
<keyword evidence="2 6" id="KW-0808">Transferase</keyword>
<dbReference type="InterPro" id="IPR029056">
    <property type="entry name" value="Ribokinase-like"/>
</dbReference>
<dbReference type="OrthoDB" id="9801219at2"/>
<dbReference type="Gene3D" id="3.40.1190.20">
    <property type="match status" value="1"/>
</dbReference>